<feature type="signal peptide" evidence="4">
    <location>
        <begin position="1"/>
        <end position="18"/>
    </location>
</feature>
<comment type="caution">
    <text evidence="5">The sequence shown here is derived from an EMBL/GenBank/DDBJ whole genome shotgun (WGS) entry which is preliminary data.</text>
</comment>
<keyword evidence="3" id="KW-0326">Glycosidase</keyword>
<dbReference type="Proteomes" id="UP000246132">
    <property type="component" value="Unassembled WGS sequence"/>
</dbReference>
<evidence type="ECO:0000256" key="2">
    <source>
        <dbReference type="ARBA" id="ARBA00022801"/>
    </source>
</evidence>
<name>A0A3A8A8L4_9HYPH</name>
<evidence type="ECO:0000256" key="1">
    <source>
        <dbReference type="ARBA" id="ARBA00010646"/>
    </source>
</evidence>
<dbReference type="GO" id="GO:0016998">
    <property type="term" value="P:cell wall macromolecule catabolic process"/>
    <property type="evidence" value="ECO:0007669"/>
    <property type="project" value="InterPro"/>
</dbReference>
<feature type="chain" id="PRO_5018731688" evidence="4">
    <location>
        <begin position="19"/>
        <end position="268"/>
    </location>
</feature>
<dbReference type="CDD" id="cd06413">
    <property type="entry name" value="GH25_muramidase_1"/>
    <property type="match status" value="1"/>
</dbReference>
<protein>
    <submittedName>
        <fullName evidence="5">Glycoside hydrolase</fullName>
    </submittedName>
</protein>
<dbReference type="PROSITE" id="PS51904">
    <property type="entry name" value="GLYCOSYL_HYDROL_F25_2"/>
    <property type="match status" value="1"/>
</dbReference>
<dbReference type="Gene3D" id="3.20.20.80">
    <property type="entry name" value="Glycosidases"/>
    <property type="match status" value="1"/>
</dbReference>
<sequence>MTRLAGLICAAIMAVAAAGCTKVDYSALTQSLDSTYAAATPRYGDSDPVHEWEGGAPFGFPVHGIDVSKWQGVIDWPTVRRAGIEFAFIKATEGGDMLDDAFMRNWHDSRRAGMPRSAYHFYYFCTSARRQARWFIRNVPRERGALPHVLDVEWNHKSPTCRLRPPADTVRSEMTIFLNMLERHYGKRPIIYTTVDFHRDNLAGHMDEEVFWLRSVKAHPRVTYPGRDWAFWQYTGTGLVPGVNGDTDINVFAGNRNQWRDWLDVATR</sequence>
<evidence type="ECO:0000313" key="6">
    <source>
        <dbReference type="Proteomes" id="UP000246132"/>
    </source>
</evidence>
<organism evidence="5 6">
    <name type="scientific">Oceaniradius stylonematis</name>
    <dbReference type="NCBI Taxonomy" id="2184161"/>
    <lineage>
        <taxon>Bacteria</taxon>
        <taxon>Pseudomonadati</taxon>
        <taxon>Pseudomonadota</taxon>
        <taxon>Alphaproteobacteria</taxon>
        <taxon>Hyphomicrobiales</taxon>
        <taxon>Ahrensiaceae</taxon>
        <taxon>Oceaniradius</taxon>
    </lineage>
</organism>
<proteinExistence type="inferred from homology"/>
<dbReference type="GO" id="GO:0009253">
    <property type="term" value="P:peptidoglycan catabolic process"/>
    <property type="evidence" value="ECO:0007669"/>
    <property type="project" value="InterPro"/>
</dbReference>
<dbReference type="InterPro" id="IPR017853">
    <property type="entry name" value="GH"/>
</dbReference>
<dbReference type="InterPro" id="IPR018077">
    <property type="entry name" value="Glyco_hydro_fam25_subgr"/>
</dbReference>
<dbReference type="OrthoDB" id="9798192at2"/>
<dbReference type="RefSeq" id="WP_109765912.1">
    <property type="nucleotide sequence ID" value="NZ_JASHJV010000001.1"/>
</dbReference>
<dbReference type="PANTHER" id="PTHR34135:SF2">
    <property type="entry name" value="LYSOZYME"/>
    <property type="match status" value="1"/>
</dbReference>
<dbReference type="InterPro" id="IPR002053">
    <property type="entry name" value="Glyco_hydro_25"/>
</dbReference>
<dbReference type="GO" id="GO:0016052">
    <property type="term" value="P:carbohydrate catabolic process"/>
    <property type="evidence" value="ECO:0007669"/>
    <property type="project" value="TreeGrafter"/>
</dbReference>
<dbReference type="GO" id="GO:0003796">
    <property type="term" value="F:lysozyme activity"/>
    <property type="evidence" value="ECO:0007669"/>
    <property type="project" value="InterPro"/>
</dbReference>
<evidence type="ECO:0000313" key="5">
    <source>
        <dbReference type="EMBL" id="RKF06265.1"/>
    </source>
</evidence>
<evidence type="ECO:0000256" key="3">
    <source>
        <dbReference type="ARBA" id="ARBA00023295"/>
    </source>
</evidence>
<evidence type="ECO:0000256" key="4">
    <source>
        <dbReference type="SAM" id="SignalP"/>
    </source>
</evidence>
<keyword evidence="2 5" id="KW-0378">Hydrolase</keyword>
<dbReference type="PROSITE" id="PS51257">
    <property type="entry name" value="PROKAR_LIPOPROTEIN"/>
    <property type="match status" value="1"/>
</dbReference>
<dbReference type="Pfam" id="PF01183">
    <property type="entry name" value="Glyco_hydro_25"/>
    <property type="match status" value="1"/>
</dbReference>
<keyword evidence="6" id="KW-1185">Reference proteome</keyword>
<dbReference type="SUPFAM" id="SSF51445">
    <property type="entry name" value="(Trans)glycosidases"/>
    <property type="match status" value="1"/>
</dbReference>
<accession>A0A3A8A8L4</accession>
<dbReference type="AlphaFoldDB" id="A0A3A8A8L4"/>
<dbReference type="EMBL" id="QFWV02000007">
    <property type="protein sequence ID" value="RKF06265.1"/>
    <property type="molecule type" value="Genomic_DNA"/>
</dbReference>
<dbReference type="SMART" id="SM00641">
    <property type="entry name" value="Glyco_25"/>
    <property type="match status" value="1"/>
</dbReference>
<reference evidence="5 6" key="1">
    <citation type="journal article" date="2018" name="Int. J. Syst. Bacteriol.">
        <title>Oceaniradius stylonemae gen. nov., sp. nov., isolated from a red alga, Stylonema cornu-cervi.</title>
        <authorList>
            <person name="Jeong S."/>
        </authorList>
    </citation>
    <scope>NUCLEOTIDE SEQUENCE [LARGE SCALE GENOMIC DNA]</scope>
    <source>
        <strain evidence="5 6">StC1</strain>
    </source>
</reference>
<keyword evidence="4" id="KW-0732">Signal</keyword>
<dbReference type="PANTHER" id="PTHR34135">
    <property type="entry name" value="LYSOZYME"/>
    <property type="match status" value="1"/>
</dbReference>
<comment type="similarity">
    <text evidence="1">Belongs to the glycosyl hydrolase 25 family.</text>
</comment>
<gene>
    <name evidence="5" type="ORF">DEM25_011565</name>
</gene>